<accession>A0A1Y2ETR7</accession>
<dbReference type="PANTHER" id="PTHR11102">
    <property type="entry name" value="SEL-1-LIKE PROTEIN"/>
    <property type="match status" value="1"/>
</dbReference>
<dbReference type="AlphaFoldDB" id="A0A1Y2ETR7"/>
<dbReference type="SMART" id="SM00671">
    <property type="entry name" value="SEL1"/>
    <property type="match status" value="10"/>
</dbReference>
<sequence>MKKMSIKIDYINNSYYLNDKVVEKECVLGKAIQHLKHAAEVNHVSNAQYALARLYYNNIFICDSIKNIKLVPDLHCKCLNYYMERIKNMKNDNVDFMCSKYNYFGDDESIEVYKKCCSCIKNNMILNNKKNRIKNITNNLINSLNNLNLNDSIGYSPNTNDNIDNSKVNSHEYWKKNGNICNICSMIKAYNELTSYRWCIKAAQKNNPLAQCMLGHFFKKGIKLVLVDKKTNKSTIEYLLQKSMKESITNYRRSAENGYAEGQYYYGLCFEEGFCGKIDLDKAIYWYKAAGDNGFGLASYHLGKCYQKGNGVPMDISHSRYWIQKSAQQEFDKAQYLLGKYYETENKIDEAIYWYKRAAKNNNLDAMNNLGRCYLDGNENTENYEKGIKWLTRAAEKGHEKAQNNLGWWIKDPRKSFYWFSKAACQGLSCSQNNIAWCYQEGWGIEKDEVLAVKWYKKAINKHNLFSKTHIGWCYQNGIGVKRNEKLAFKWYKKNARENHTLAKKILGWCYWYGIGTSVNYKKALKIYSSVDVKHNYQLPSMDTIQKLEALSLNNKDRNFENKKNWWFGKEAEVMIKSSDIYILGIQKKLGLNGVEKNLEEAFRWFVLSASLGYELAQFEVGMCYKDGNGTQKNLEKAKIWFEKSYERRIYEAGKILKSFNDDHKKLYKNNKETSENKLLNYTFNFKKLYENKLTSKNKLYNFSYKKLNENEETWEIQSNKNRRVNVKDLFKNTNKMKSKISIPIKELFNHINL</sequence>
<gene>
    <name evidence="2" type="ORF">LY90DRAFT_502387</name>
</gene>
<evidence type="ECO:0000256" key="1">
    <source>
        <dbReference type="ARBA" id="ARBA00038101"/>
    </source>
</evidence>
<dbReference type="InterPro" id="IPR050767">
    <property type="entry name" value="Sel1_AlgK"/>
</dbReference>
<evidence type="ECO:0000313" key="3">
    <source>
        <dbReference type="Proteomes" id="UP000193920"/>
    </source>
</evidence>
<comment type="similarity">
    <text evidence="1">Belongs to the sel-1 family.</text>
</comment>
<dbReference type="STRING" id="1754190.A0A1Y2ETR7"/>
<evidence type="ECO:0000313" key="2">
    <source>
        <dbReference type="EMBL" id="ORY74952.1"/>
    </source>
</evidence>
<dbReference type="EMBL" id="MCOG01000027">
    <property type="protein sequence ID" value="ORY74952.1"/>
    <property type="molecule type" value="Genomic_DNA"/>
</dbReference>
<dbReference type="PANTHER" id="PTHR11102:SF160">
    <property type="entry name" value="ERAD-ASSOCIATED E3 UBIQUITIN-PROTEIN LIGASE COMPONENT HRD3"/>
    <property type="match status" value="1"/>
</dbReference>
<organism evidence="2 3">
    <name type="scientific">Neocallimastix californiae</name>
    <dbReference type="NCBI Taxonomy" id="1754190"/>
    <lineage>
        <taxon>Eukaryota</taxon>
        <taxon>Fungi</taxon>
        <taxon>Fungi incertae sedis</taxon>
        <taxon>Chytridiomycota</taxon>
        <taxon>Chytridiomycota incertae sedis</taxon>
        <taxon>Neocallimastigomycetes</taxon>
        <taxon>Neocallimastigales</taxon>
        <taxon>Neocallimastigaceae</taxon>
        <taxon>Neocallimastix</taxon>
    </lineage>
</organism>
<keyword evidence="3" id="KW-1185">Reference proteome</keyword>
<dbReference type="Pfam" id="PF08238">
    <property type="entry name" value="Sel1"/>
    <property type="match status" value="10"/>
</dbReference>
<proteinExistence type="inferred from homology"/>
<dbReference type="Gene3D" id="1.25.40.10">
    <property type="entry name" value="Tetratricopeptide repeat domain"/>
    <property type="match status" value="4"/>
</dbReference>
<dbReference type="SUPFAM" id="SSF81901">
    <property type="entry name" value="HCP-like"/>
    <property type="match status" value="3"/>
</dbReference>
<protein>
    <submittedName>
        <fullName evidence="2">HCP-like protein</fullName>
    </submittedName>
</protein>
<comment type="caution">
    <text evidence="2">The sequence shown here is derived from an EMBL/GenBank/DDBJ whole genome shotgun (WGS) entry which is preliminary data.</text>
</comment>
<dbReference type="InterPro" id="IPR006597">
    <property type="entry name" value="Sel1-like"/>
</dbReference>
<dbReference type="OrthoDB" id="2148946at2759"/>
<dbReference type="Proteomes" id="UP000193920">
    <property type="component" value="Unassembled WGS sequence"/>
</dbReference>
<dbReference type="InterPro" id="IPR011990">
    <property type="entry name" value="TPR-like_helical_dom_sf"/>
</dbReference>
<name>A0A1Y2ETR7_9FUNG</name>
<reference evidence="2 3" key="1">
    <citation type="submission" date="2016-08" db="EMBL/GenBank/DDBJ databases">
        <title>A Parts List for Fungal Cellulosomes Revealed by Comparative Genomics.</title>
        <authorList>
            <consortium name="DOE Joint Genome Institute"/>
            <person name="Haitjema C.H."/>
            <person name="Gilmore S.P."/>
            <person name="Henske J.K."/>
            <person name="Solomon K.V."/>
            <person name="De Groot R."/>
            <person name="Kuo A."/>
            <person name="Mondo S.J."/>
            <person name="Salamov A.A."/>
            <person name="Labutti K."/>
            <person name="Zhao Z."/>
            <person name="Chiniquy J."/>
            <person name="Barry K."/>
            <person name="Brewer H.M."/>
            <person name="Purvine S.O."/>
            <person name="Wright A.T."/>
            <person name="Boxma B."/>
            <person name="Van Alen T."/>
            <person name="Hackstein J.H."/>
            <person name="Baker S.E."/>
            <person name="Grigoriev I.V."/>
            <person name="O'Malley M.A."/>
        </authorList>
    </citation>
    <scope>NUCLEOTIDE SEQUENCE [LARGE SCALE GENOMIC DNA]</scope>
    <source>
        <strain evidence="2 3">G1</strain>
    </source>
</reference>